<dbReference type="Pfam" id="PF12146">
    <property type="entry name" value="Hydrolase_4"/>
    <property type="match status" value="1"/>
</dbReference>
<dbReference type="SUPFAM" id="SSF53474">
    <property type="entry name" value="alpha/beta-Hydrolases"/>
    <property type="match status" value="1"/>
</dbReference>
<dbReference type="PIRSF" id="PIRSF037442">
    <property type="entry name" value="UCP037442_abhydr"/>
    <property type="match status" value="1"/>
</dbReference>
<keyword evidence="3" id="KW-1185">Reference proteome</keyword>
<protein>
    <submittedName>
        <fullName evidence="2">Alpha/beta fold hydrolase</fullName>
    </submittedName>
</protein>
<feature type="domain" description="Serine aminopeptidase S33" evidence="1">
    <location>
        <begin position="100"/>
        <end position="208"/>
    </location>
</feature>
<keyword evidence="2" id="KW-0378">Hydrolase</keyword>
<proteinExistence type="predicted"/>
<comment type="caution">
    <text evidence="2">The sequence shown here is derived from an EMBL/GenBank/DDBJ whole genome shotgun (WGS) entry which is preliminary data.</text>
</comment>
<dbReference type="Gene3D" id="3.40.50.1820">
    <property type="entry name" value="alpha/beta hydrolase"/>
    <property type="match status" value="1"/>
</dbReference>
<dbReference type="RefSeq" id="WP_228226551.1">
    <property type="nucleotide sequence ID" value="NZ_JAJGNP010000003.1"/>
</dbReference>
<reference evidence="2 3" key="1">
    <citation type="submission" date="2021-10" db="EMBL/GenBank/DDBJ databases">
        <title>The diversity and Nitrogen Metabolism of Culturable Nitrate-Utilizing Bacteria Within the Oxygen Minimum Zone of the Changjiang (Yangtze River)Estuary.</title>
        <authorList>
            <person name="Zhang D."/>
            <person name="Zheng J."/>
            <person name="Liu S."/>
            <person name="He W."/>
        </authorList>
    </citation>
    <scope>NUCLEOTIDE SEQUENCE [LARGE SCALE GENOMIC DNA]</scope>
    <source>
        <strain evidence="2 3">FXH275-2</strain>
    </source>
</reference>
<evidence type="ECO:0000313" key="3">
    <source>
        <dbReference type="Proteomes" id="UP001198830"/>
    </source>
</evidence>
<sequence>MSINACAKAASKAGLFSCPESGRRRHRTCDRLSLVILRPVSILRGSPNRGRIYIAERSHYSARMTPVEEERIEILCKDDTRLAGHLWTAGGGGGQEGGSVIINPATGVVARYYHRYARFLASHGFDVITYDYRGIGLSRPQRLQDCGYRWRDWGELDFDAVLRFTRARRPDSPLKVVGHSIGGFIPGLAESGDQIERMLTVGAQYAWWGDYAPRQRAGLLLKWHLVMPVLTALLGYFPGKRLGWLEDLPAGVANEWSFRGARFERSHPRGDREAVLERMAAVRGRILAVAVSDDPLGTVPAICRTLSYYRNAERTAVLLSPHDLGRATIGHFDLFRAYHESGFWKDTLDWLKDRKLPWPNNVLATC</sequence>
<evidence type="ECO:0000259" key="1">
    <source>
        <dbReference type="Pfam" id="PF12146"/>
    </source>
</evidence>
<evidence type="ECO:0000313" key="2">
    <source>
        <dbReference type="EMBL" id="MCC4232261.1"/>
    </source>
</evidence>
<dbReference type="InterPro" id="IPR017208">
    <property type="entry name" value="UCP037442_abhydr"/>
</dbReference>
<dbReference type="Proteomes" id="UP001198830">
    <property type="component" value="Unassembled WGS sequence"/>
</dbReference>
<dbReference type="GO" id="GO:0016787">
    <property type="term" value="F:hydrolase activity"/>
    <property type="evidence" value="ECO:0007669"/>
    <property type="project" value="UniProtKB-KW"/>
</dbReference>
<dbReference type="InterPro" id="IPR022742">
    <property type="entry name" value="Hydrolase_4"/>
</dbReference>
<dbReference type="EMBL" id="JAJGNP010000003">
    <property type="protein sequence ID" value="MCC4232261.1"/>
    <property type="molecule type" value="Genomic_DNA"/>
</dbReference>
<organism evidence="2 3">
    <name type="scientific">Sphingobium soli</name>
    <dbReference type="NCBI Taxonomy" id="1591116"/>
    <lineage>
        <taxon>Bacteria</taxon>
        <taxon>Pseudomonadati</taxon>
        <taxon>Pseudomonadota</taxon>
        <taxon>Alphaproteobacteria</taxon>
        <taxon>Sphingomonadales</taxon>
        <taxon>Sphingomonadaceae</taxon>
        <taxon>Sphingobium</taxon>
    </lineage>
</organism>
<dbReference type="InterPro" id="IPR029058">
    <property type="entry name" value="AB_hydrolase_fold"/>
</dbReference>
<name>A0ABS8H166_9SPHN</name>
<accession>A0ABS8H166</accession>
<gene>
    <name evidence="2" type="ORF">LL253_06080</name>
</gene>